<reference evidence="2 3" key="1">
    <citation type="submission" date="2024-01" db="EMBL/GenBank/DDBJ databases">
        <title>A draft genome for the cacao thread blight pathogen Marasmiellus scandens.</title>
        <authorList>
            <person name="Baruah I.K."/>
            <person name="Leung J."/>
            <person name="Bukari Y."/>
            <person name="Amoako-Attah I."/>
            <person name="Meinhardt L.W."/>
            <person name="Bailey B.A."/>
            <person name="Cohen S.P."/>
        </authorList>
    </citation>
    <scope>NUCLEOTIDE SEQUENCE [LARGE SCALE GENOMIC DNA]</scope>
    <source>
        <strain evidence="2 3">GH-19</strain>
    </source>
</reference>
<dbReference type="InterPro" id="IPR013702">
    <property type="entry name" value="FIST_domain_N"/>
</dbReference>
<keyword evidence="3" id="KW-1185">Reference proteome</keyword>
<feature type="domain" description="FIST" evidence="1">
    <location>
        <begin position="40"/>
        <end position="255"/>
    </location>
</feature>
<evidence type="ECO:0000259" key="1">
    <source>
        <dbReference type="Pfam" id="PF08495"/>
    </source>
</evidence>
<name>A0ABR1JP63_9AGAR</name>
<comment type="caution">
    <text evidence="2">The sequence shown here is derived from an EMBL/GenBank/DDBJ whole genome shotgun (WGS) entry which is preliminary data.</text>
</comment>
<dbReference type="Pfam" id="PF08495">
    <property type="entry name" value="FIST"/>
    <property type="match status" value="1"/>
</dbReference>
<dbReference type="EMBL" id="JBANRG010000007">
    <property type="protein sequence ID" value="KAK7464889.1"/>
    <property type="molecule type" value="Genomic_DNA"/>
</dbReference>
<sequence length="481" mass="52449">MHTIISRSPSNVLKHIERLKKTTNFHNSSILFTVSPPSSSSDLSDLVDALTTWPNANTTGCLTSPTHSDAVTCSIAFFENQRSVLFRSTIPGREQTQVGRWHSFRKPQSRDTSLNVASLLDKREQGRNWDDIWNTGGHEDVELPEELQGVDPNRVQNIFYFSDRSPEGLSFALNASFPRATTLGLLASSTPFVTGRPVTLFHNKRIYDSGAVGIALKSNRDSDSQCSFHLPSGLEPLGEVMIVTDSEGNLINTLSNENPTQLLLSAIRRAGIDTTTSNAMTFKDDSEFYLATLQDPRLGTGQANEFHQLHSITAGDPSRGTISLNTQSSSPRVGTPVQFFYGRTPSSTTASSLSSSLLSASLVPSTFLNTALAPSGQNKTKNALAFAVAPHPTYSNSSHESVTDSYDAEPLWKQNIFLAASENGFVLSRRGEKWDDAPINSTKKTLEDVGEAPEDCFRQKNSASEVPWTCTVPGCVVEARV</sequence>
<gene>
    <name evidence="2" type="ORF">VKT23_006098</name>
</gene>
<evidence type="ECO:0000313" key="2">
    <source>
        <dbReference type="EMBL" id="KAK7464889.1"/>
    </source>
</evidence>
<protein>
    <recommendedName>
        <fullName evidence="1">FIST domain-containing protein</fullName>
    </recommendedName>
</protein>
<proteinExistence type="predicted"/>
<dbReference type="Proteomes" id="UP001498398">
    <property type="component" value="Unassembled WGS sequence"/>
</dbReference>
<organism evidence="2 3">
    <name type="scientific">Marasmiellus scandens</name>
    <dbReference type="NCBI Taxonomy" id="2682957"/>
    <lineage>
        <taxon>Eukaryota</taxon>
        <taxon>Fungi</taxon>
        <taxon>Dikarya</taxon>
        <taxon>Basidiomycota</taxon>
        <taxon>Agaricomycotina</taxon>
        <taxon>Agaricomycetes</taxon>
        <taxon>Agaricomycetidae</taxon>
        <taxon>Agaricales</taxon>
        <taxon>Marasmiineae</taxon>
        <taxon>Omphalotaceae</taxon>
        <taxon>Marasmiellus</taxon>
    </lineage>
</organism>
<accession>A0ABR1JP63</accession>
<evidence type="ECO:0000313" key="3">
    <source>
        <dbReference type="Proteomes" id="UP001498398"/>
    </source>
</evidence>